<name>A0A840X0X6_9RHOB</name>
<keyword evidence="3 6" id="KW-0489">Methyltransferase</keyword>
<gene>
    <name evidence="6" type="primary">rsmI</name>
    <name evidence="9" type="ORF">FHS89_000315</name>
</gene>
<dbReference type="NCBIfam" id="TIGR00096">
    <property type="entry name" value="16S rRNA (cytidine(1402)-2'-O)-methyltransferase"/>
    <property type="match status" value="1"/>
</dbReference>
<organism evidence="9 10">
    <name type="scientific">Rubricella aquisinus</name>
    <dbReference type="NCBI Taxonomy" id="2028108"/>
    <lineage>
        <taxon>Bacteria</taxon>
        <taxon>Pseudomonadati</taxon>
        <taxon>Pseudomonadota</taxon>
        <taxon>Alphaproteobacteria</taxon>
        <taxon>Rhodobacterales</taxon>
        <taxon>Paracoccaceae</taxon>
        <taxon>Rubricella</taxon>
    </lineage>
</organism>
<evidence type="ECO:0000256" key="2">
    <source>
        <dbReference type="ARBA" id="ARBA00022552"/>
    </source>
</evidence>
<comment type="similarity">
    <text evidence="6">Belongs to the methyltransferase superfamily. RsmI family.</text>
</comment>
<dbReference type="SUPFAM" id="SSF53790">
    <property type="entry name" value="Tetrapyrrole methylase"/>
    <property type="match status" value="1"/>
</dbReference>
<evidence type="ECO:0000256" key="1">
    <source>
        <dbReference type="ARBA" id="ARBA00022490"/>
    </source>
</evidence>
<comment type="catalytic activity">
    <reaction evidence="6">
        <text>cytidine(1402) in 16S rRNA + S-adenosyl-L-methionine = 2'-O-methylcytidine(1402) in 16S rRNA + S-adenosyl-L-homocysteine + H(+)</text>
        <dbReference type="Rhea" id="RHEA:42924"/>
        <dbReference type="Rhea" id="RHEA-COMP:10285"/>
        <dbReference type="Rhea" id="RHEA-COMP:10286"/>
        <dbReference type="ChEBI" id="CHEBI:15378"/>
        <dbReference type="ChEBI" id="CHEBI:57856"/>
        <dbReference type="ChEBI" id="CHEBI:59789"/>
        <dbReference type="ChEBI" id="CHEBI:74495"/>
        <dbReference type="ChEBI" id="CHEBI:82748"/>
        <dbReference type="EC" id="2.1.1.198"/>
    </reaction>
</comment>
<keyword evidence="10" id="KW-1185">Reference proteome</keyword>
<comment type="function">
    <text evidence="6">Catalyzes the 2'-O-methylation of the ribose of cytidine 1402 (C1402) in 16S rRNA.</text>
</comment>
<evidence type="ECO:0000259" key="8">
    <source>
        <dbReference type="Pfam" id="PF23016"/>
    </source>
</evidence>
<reference evidence="9 10" key="1">
    <citation type="submission" date="2020-08" db="EMBL/GenBank/DDBJ databases">
        <title>Genomic Encyclopedia of Type Strains, Phase IV (KMG-IV): sequencing the most valuable type-strain genomes for metagenomic binning, comparative biology and taxonomic classification.</title>
        <authorList>
            <person name="Goeker M."/>
        </authorList>
    </citation>
    <scope>NUCLEOTIDE SEQUENCE [LARGE SCALE GENOMIC DNA]</scope>
    <source>
        <strain evidence="9 10">DSM 103377</strain>
    </source>
</reference>
<dbReference type="HAMAP" id="MF_01877">
    <property type="entry name" value="16SrRNA_methyltr_I"/>
    <property type="match status" value="1"/>
</dbReference>
<proteinExistence type="inferred from homology"/>
<feature type="domain" description="RsmI HTH" evidence="8">
    <location>
        <begin position="239"/>
        <end position="282"/>
    </location>
</feature>
<evidence type="ECO:0000256" key="3">
    <source>
        <dbReference type="ARBA" id="ARBA00022603"/>
    </source>
</evidence>
<dbReference type="InterPro" id="IPR035996">
    <property type="entry name" value="4pyrrol_Methylase_sf"/>
</dbReference>
<dbReference type="InterPro" id="IPR014776">
    <property type="entry name" value="4pyrrole_Mease_sub2"/>
</dbReference>
<dbReference type="Proteomes" id="UP000553766">
    <property type="component" value="Unassembled WGS sequence"/>
</dbReference>
<dbReference type="EC" id="2.1.1.198" evidence="6"/>
<feature type="domain" description="Tetrapyrrole methylase" evidence="7">
    <location>
        <begin position="11"/>
        <end position="213"/>
    </location>
</feature>
<dbReference type="RefSeq" id="WP_184007770.1">
    <property type="nucleotide sequence ID" value="NZ_JACIJS010000001.1"/>
</dbReference>
<evidence type="ECO:0000259" key="7">
    <source>
        <dbReference type="Pfam" id="PF00590"/>
    </source>
</evidence>
<dbReference type="Gene3D" id="3.30.950.10">
    <property type="entry name" value="Methyltransferase, Cobalt-precorrin-4 Transmethylase, Domain 2"/>
    <property type="match status" value="1"/>
</dbReference>
<dbReference type="GO" id="GO:0070677">
    <property type="term" value="F:rRNA (cytosine-2'-O-)-methyltransferase activity"/>
    <property type="evidence" value="ECO:0007669"/>
    <property type="project" value="UniProtKB-UniRule"/>
</dbReference>
<dbReference type="EMBL" id="JACIJS010000001">
    <property type="protein sequence ID" value="MBB5514317.1"/>
    <property type="molecule type" value="Genomic_DNA"/>
</dbReference>
<keyword evidence="1 6" id="KW-0963">Cytoplasm</keyword>
<dbReference type="GO" id="GO:0005737">
    <property type="term" value="C:cytoplasm"/>
    <property type="evidence" value="ECO:0007669"/>
    <property type="project" value="UniProtKB-SubCell"/>
</dbReference>
<keyword evidence="4 6" id="KW-0808">Transferase</keyword>
<dbReference type="CDD" id="cd11648">
    <property type="entry name" value="RsmI"/>
    <property type="match status" value="1"/>
</dbReference>
<protein>
    <recommendedName>
        <fullName evidence="6">Ribosomal RNA small subunit methyltransferase I</fullName>
        <ecNumber evidence="6">2.1.1.198</ecNumber>
    </recommendedName>
    <alternativeName>
        <fullName evidence="6">16S rRNA 2'-O-ribose C1402 methyltransferase</fullName>
    </alternativeName>
    <alternativeName>
        <fullName evidence="6">rRNA (cytidine-2'-O-)-methyltransferase RsmI</fullName>
    </alternativeName>
</protein>
<dbReference type="AlphaFoldDB" id="A0A840X0X6"/>
<dbReference type="InterPro" id="IPR014777">
    <property type="entry name" value="4pyrrole_Mease_sub1"/>
</dbReference>
<keyword evidence="2 6" id="KW-0698">rRNA processing</keyword>
<comment type="caution">
    <text evidence="9">The sequence shown here is derived from an EMBL/GenBank/DDBJ whole genome shotgun (WGS) entry which is preliminary data.</text>
</comment>
<evidence type="ECO:0000256" key="4">
    <source>
        <dbReference type="ARBA" id="ARBA00022679"/>
    </source>
</evidence>
<sequence length="285" mass="29707">MSNGQPLDPALYVVSTPIGSADDITLRALHVLAQADVLAAEDTRRLRKLMDIHGIPLAGRRIVACHDHNEAASAQGLVAAIAEGKSVAYASDAGTPLLADPGFALARAVIAAGQDVRSAPGASALLAALAVAGMPVDRFLFAGFPPVKEGARATFLADVMATQATLILYESPKRVARTLTAIADVEPEREVALCRELTKRFEEVRRGTARDLADALAAEADPKGEIVLVLAPPAPRSLSDADVDALLRDALTRGSVKDAASEVAAATGQPRKGLYARAQALKDAR</sequence>
<evidence type="ECO:0000256" key="6">
    <source>
        <dbReference type="HAMAP-Rule" id="MF_01877"/>
    </source>
</evidence>
<dbReference type="PANTHER" id="PTHR46111:SF1">
    <property type="entry name" value="RIBOSOMAL RNA SMALL SUBUNIT METHYLTRANSFERASE I"/>
    <property type="match status" value="1"/>
</dbReference>
<dbReference type="InterPro" id="IPR000878">
    <property type="entry name" value="4pyrrol_Mease"/>
</dbReference>
<dbReference type="Gene3D" id="3.40.1010.10">
    <property type="entry name" value="Cobalt-precorrin-4 Transmethylase, Domain 1"/>
    <property type="match status" value="1"/>
</dbReference>
<dbReference type="PIRSF" id="PIRSF005917">
    <property type="entry name" value="MTase_YraL"/>
    <property type="match status" value="1"/>
</dbReference>
<comment type="subcellular location">
    <subcellularLocation>
        <location evidence="6">Cytoplasm</location>
    </subcellularLocation>
</comment>
<evidence type="ECO:0000313" key="9">
    <source>
        <dbReference type="EMBL" id="MBB5514317.1"/>
    </source>
</evidence>
<dbReference type="InterPro" id="IPR053910">
    <property type="entry name" value="RsmI_HTH"/>
</dbReference>
<evidence type="ECO:0000256" key="5">
    <source>
        <dbReference type="ARBA" id="ARBA00022691"/>
    </source>
</evidence>
<dbReference type="InterPro" id="IPR008189">
    <property type="entry name" value="rRNA_ssu_MeTfrase_I"/>
</dbReference>
<dbReference type="Pfam" id="PF00590">
    <property type="entry name" value="TP_methylase"/>
    <property type="match status" value="1"/>
</dbReference>
<dbReference type="FunFam" id="3.30.950.10:FF:000002">
    <property type="entry name" value="Ribosomal RNA small subunit methyltransferase I"/>
    <property type="match status" value="1"/>
</dbReference>
<accession>A0A840X0X6</accession>
<dbReference type="PANTHER" id="PTHR46111">
    <property type="entry name" value="RIBOSOMAL RNA SMALL SUBUNIT METHYLTRANSFERASE I"/>
    <property type="match status" value="1"/>
</dbReference>
<dbReference type="Pfam" id="PF23016">
    <property type="entry name" value="RsmI_C"/>
    <property type="match status" value="1"/>
</dbReference>
<evidence type="ECO:0000313" key="10">
    <source>
        <dbReference type="Proteomes" id="UP000553766"/>
    </source>
</evidence>
<keyword evidence="5 6" id="KW-0949">S-adenosyl-L-methionine</keyword>